<dbReference type="InterPro" id="IPR004761">
    <property type="entry name" value="Spore_GerAB"/>
</dbReference>
<protein>
    <recommendedName>
        <fullName evidence="4">Spore germination protein</fullName>
    </recommendedName>
</protein>
<keyword evidence="1" id="KW-1133">Transmembrane helix</keyword>
<name>A0A919YRF9_9BACL</name>
<organism evidence="2 3">
    <name type="scientific">Paenibacillus montaniterrae</name>
    <dbReference type="NCBI Taxonomy" id="429341"/>
    <lineage>
        <taxon>Bacteria</taxon>
        <taxon>Bacillati</taxon>
        <taxon>Bacillota</taxon>
        <taxon>Bacilli</taxon>
        <taxon>Bacillales</taxon>
        <taxon>Paenibacillaceae</taxon>
        <taxon>Paenibacillus</taxon>
    </lineage>
</organism>
<keyword evidence="1" id="KW-0812">Transmembrane</keyword>
<proteinExistence type="predicted"/>
<keyword evidence="1" id="KW-0472">Membrane</keyword>
<feature type="transmembrane region" description="Helical" evidence="1">
    <location>
        <begin position="32"/>
        <end position="53"/>
    </location>
</feature>
<dbReference type="Pfam" id="PF03845">
    <property type="entry name" value="Spore_permease"/>
    <property type="match status" value="1"/>
</dbReference>
<reference evidence="2" key="1">
    <citation type="submission" date="2021-03" db="EMBL/GenBank/DDBJ databases">
        <title>Antimicrobial resistance genes in bacteria isolated from Japanese honey, and their potential for conferring macrolide and lincosamide resistance in the American foulbrood pathogen Paenibacillus larvae.</title>
        <authorList>
            <person name="Okamoto M."/>
            <person name="Kumagai M."/>
            <person name="Kanamori H."/>
            <person name="Takamatsu D."/>
        </authorList>
    </citation>
    <scope>NUCLEOTIDE SEQUENCE</scope>
    <source>
        <strain evidence="2">J40TS1</strain>
    </source>
</reference>
<dbReference type="GO" id="GO:0009847">
    <property type="term" value="P:spore germination"/>
    <property type="evidence" value="ECO:0007669"/>
    <property type="project" value="InterPro"/>
</dbReference>
<dbReference type="EMBL" id="BOSE01000004">
    <property type="protein sequence ID" value="GIP16996.1"/>
    <property type="molecule type" value="Genomic_DNA"/>
</dbReference>
<keyword evidence="3" id="KW-1185">Reference proteome</keyword>
<evidence type="ECO:0000256" key="1">
    <source>
        <dbReference type="SAM" id="Phobius"/>
    </source>
</evidence>
<feature type="transmembrane region" description="Helical" evidence="1">
    <location>
        <begin position="180"/>
        <end position="199"/>
    </location>
</feature>
<feature type="transmembrane region" description="Helical" evidence="1">
    <location>
        <begin position="308"/>
        <end position="328"/>
    </location>
</feature>
<accession>A0A919YRF9</accession>
<dbReference type="RefSeq" id="WP_213515767.1">
    <property type="nucleotide sequence ID" value="NZ_BOSE01000004.1"/>
</dbReference>
<evidence type="ECO:0008006" key="4">
    <source>
        <dbReference type="Google" id="ProtNLM"/>
    </source>
</evidence>
<dbReference type="AlphaFoldDB" id="A0A919YRF9"/>
<dbReference type="GO" id="GO:0016020">
    <property type="term" value="C:membrane"/>
    <property type="evidence" value="ECO:0007669"/>
    <property type="project" value="InterPro"/>
</dbReference>
<feature type="transmembrane region" description="Helical" evidence="1">
    <location>
        <begin position="264"/>
        <end position="287"/>
    </location>
</feature>
<feature type="transmembrane region" description="Helical" evidence="1">
    <location>
        <begin position="134"/>
        <end position="154"/>
    </location>
</feature>
<feature type="transmembrane region" description="Helical" evidence="1">
    <location>
        <begin position="110"/>
        <end position="127"/>
    </location>
</feature>
<feature type="transmembrane region" description="Helical" evidence="1">
    <location>
        <begin position="340"/>
        <end position="358"/>
    </location>
</feature>
<evidence type="ECO:0000313" key="3">
    <source>
        <dbReference type="Proteomes" id="UP000683139"/>
    </source>
</evidence>
<feature type="transmembrane region" description="Helical" evidence="1">
    <location>
        <begin position="7"/>
        <end position="26"/>
    </location>
</feature>
<feature type="transmembrane region" description="Helical" evidence="1">
    <location>
        <begin position="211"/>
        <end position="233"/>
    </location>
</feature>
<comment type="caution">
    <text evidence="2">The sequence shown here is derived from an EMBL/GenBank/DDBJ whole genome shotgun (WGS) entry which is preliminary data.</text>
</comment>
<gene>
    <name evidence="2" type="ORF">J40TS1_26380</name>
</gene>
<sequence length="372" mass="42402">MNRYVFYHYFIVCFTNLMLLVPYHLISDRFDGAVMAILISPIVGGILFYMLTNAINKFPGKGLPEIISMYYPTWFVRIFLVYKAMLTGFASALVVSSYTVIVTRFLNPDANPYIILMVLMLVCAYGATRSTASVNFLLEIVLIINIPGVAFVIYKTFTNPLLNWDAIHIVADHVAQAPSLVSFASASFVFTGFLNLLIFNRLLPANFKFKFRWLITLSAFFILLITFFLPIGIHGTETVSQYLYLWSATADSTRMNFGFIERMLFVFIIVLMNNAVAFTIVGWHISIEYMRGALPNNVIDPDEPEPHVYSYYVVVGIVLITLILKFLIDEMKVLQLGGYFLILRLFSEAVTTIWLFLLSRKKVRKYAKNDAA</sequence>
<feature type="transmembrane region" description="Helical" evidence="1">
    <location>
        <begin position="74"/>
        <end position="98"/>
    </location>
</feature>
<evidence type="ECO:0000313" key="2">
    <source>
        <dbReference type="EMBL" id="GIP16996.1"/>
    </source>
</evidence>
<dbReference type="Proteomes" id="UP000683139">
    <property type="component" value="Unassembled WGS sequence"/>
</dbReference>